<keyword evidence="10" id="KW-0010">Activator</keyword>
<evidence type="ECO:0000256" key="12">
    <source>
        <dbReference type="ARBA" id="ARBA00031697"/>
    </source>
</evidence>
<reference evidence="16" key="1">
    <citation type="journal article" date="2019" name="Int. J. Syst. Evol. Microbiol.">
        <title>The Global Catalogue of Microorganisms (GCM) 10K type strain sequencing project: providing services to taxonomists for standard genome sequencing and annotation.</title>
        <authorList>
            <consortium name="The Broad Institute Genomics Platform"/>
            <consortium name="The Broad Institute Genome Sequencing Center for Infectious Disease"/>
            <person name="Wu L."/>
            <person name="Ma J."/>
        </authorList>
    </citation>
    <scope>NUCLEOTIDE SEQUENCE [LARGE SCALE GENOMIC DNA]</scope>
    <source>
        <strain evidence="16">CGMCC 1.16619</strain>
    </source>
</reference>
<dbReference type="CDD" id="cd00092">
    <property type="entry name" value="HTH_CRP"/>
    <property type="match status" value="1"/>
</dbReference>
<keyword evidence="16" id="KW-1185">Reference proteome</keyword>
<dbReference type="Proteomes" id="UP001596114">
    <property type="component" value="Unassembled WGS sequence"/>
</dbReference>
<gene>
    <name evidence="15" type="ORF">ACFPPA_14385</name>
</gene>
<comment type="subcellular location">
    <subcellularLocation>
        <location evidence="1">Cytoplasm</location>
    </subcellularLocation>
</comment>
<evidence type="ECO:0000256" key="6">
    <source>
        <dbReference type="ARBA" id="ARBA00022636"/>
    </source>
</evidence>
<evidence type="ECO:0000259" key="14">
    <source>
        <dbReference type="PROSITE" id="PS51063"/>
    </source>
</evidence>
<dbReference type="PROSITE" id="PS51063">
    <property type="entry name" value="HTH_CRP_2"/>
    <property type="match status" value="1"/>
</dbReference>
<dbReference type="PANTHER" id="PTHR24567">
    <property type="entry name" value="CRP FAMILY TRANSCRIPTIONAL REGULATORY PROTEIN"/>
    <property type="match status" value="1"/>
</dbReference>
<dbReference type="InterPro" id="IPR014710">
    <property type="entry name" value="RmlC-like_jellyroll"/>
</dbReference>
<keyword evidence="6" id="KW-0973">c-di-GMP</keyword>
<dbReference type="Gene3D" id="1.10.10.10">
    <property type="entry name" value="Winged helix-like DNA-binding domain superfamily/Winged helix DNA-binding domain"/>
    <property type="match status" value="1"/>
</dbReference>
<evidence type="ECO:0000256" key="10">
    <source>
        <dbReference type="ARBA" id="ARBA00023159"/>
    </source>
</evidence>
<keyword evidence="8" id="KW-0843">Virulence</keyword>
<keyword evidence="5" id="KW-0021">Allosteric enzyme</keyword>
<evidence type="ECO:0000256" key="5">
    <source>
        <dbReference type="ARBA" id="ARBA00022533"/>
    </source>
</evidence>
<keyword evidence="11" id="KW-0804">Transcription</keyword>
<keyword evidence="7" id="KW-0805">Transcription regulation</keyword>
<evidence type="ECO:0000313" key="15">
    <source>
        <dbReference type="EMBL" id="MFC5526924.1"/>
    </source>
</evidence>
<dbReference type="InterPro" id="IPR036390">
    <property type="entry name" value="WH_DNA-bd_sf"/>
</dbReference>
<dbReference type="SMART" id="SM00100">
    <property type="entry name" value="cNMP"/>
    <property type="match status" value="1"/>
</dbReference>
<dbReference type="InterPro" id="IPR050397">
    <property type="entry name" value="Env_Response_Regulators"/>
</dbReference>
<dbReference type="EMBL" id="JBHSNF010000003">
    <property type="protein sequence ID" value="MFC5526924.1"/>
    <property type="molecule type" value="Genomic_DNA"/>
</dbReference>
<dbReference type="InterPro" id="IPR018490">
    <property type="entry name" value="cNMP-bd_dom_sf"/>
</dbReference>
<dbReference type="PROSITE" id="PS50042">
    <property type="entry name" value="CNMP_BINDING_3"/>
    <property type="match status" value="1"/>
</dbReference>
<evidence type="ECO:0000256" key="7">
    <source>
        <dbReference type="ARBA" id="ARBA00023015"/>
    </source>
</evidence>
<evidence type="ECO:0000256" key="3">
    <source>
        <dbReference type="ARBA" id="ARBA00020769"/>
    </source>
</evidence>
<dbReference type="InterPro" id="IPR036388">
    <property type="entry name" value="WH-like_DNA-bd_sf"/>
</dbReference>
<accession>A0ABW0QRL6</accession>
<sequence>MPRKIPLIIDPRRDPMVDDGDRVRFCSTCAFSGVCIEAGYDKSALAELHVLVEHVGPFRAGEHVFRAHDPFKAIYAVRAGMVKTVSVDPDGKEQVLGFYVPGEVIGLSGIYPEHYPCNAVALETSHFCRFSFPAISSLATRMPGLQQQLFRLLSKELGMTAMLAGDNTAEARMAAFLVDLSERFAQRGFSGTLLRMSMSRIDIGNYLRLAAETVSRLLTRMRDQGLIRIEGRQLEIIDSDGLRKLARNAIDR</sequence>
<evidence type="ECO:0000256" key="8">
    <source>
        <dbReference type="ARBA" id="ARBA00023026"/>
    </source>
</evidence>
<comment type="caution">
    <text evidence="15">The sequence shown here is derived from an EMBL/GenBank/DDBJ whole genome shotgun (WGS) entry which is preliminary data.</text>
</comment>
<evidence type="ECO:0000256" key="4">
    <source>
        <dbReference type="ARBA" id="ARBA00022491"/>
    </source>
</evidence>
<dbReference type="Gene3D" id="2.60.120.10">
    <property type="entry name" value="Jelly Rolls"/>
    <property type="match status" value="1"/>
</dbReference>
<dbReference type="InterPro" id="IPR000595">
    <property type="entry name" value="cNMP-bd_dom"/>
</dbReference>
<dbReference type="SMART" id="SM00419">
    <property type="entry name" value="HTH_CRP"/>
    <property type="match status" value="1"/>
</dbReference>
<dbReference type="Pfam" id="PF13545">
    <property type="entry name" value="HTH_Crp_2"/>
    <property type="match status" value="1"/>
</dbReference>
<evidence type="ECO:0000256" key="9">
    <source>
        <dbReference type="ARBA" id="ARBA00023125"/>
    </source>
</evidence>
<dbReference type="PRINTS" id="PR00034">
    <property type="entry name" value="HTHCRP"/>
</dbReference>
<dbReference type="SUPFAM" id="SSF46785">
    <property type="entry name" value="Winged helix' DNA-binding domain"/>
    <property type="match status" value="1"/>
</dbReference>
<name>A0ABW0QRL6_9GAMM</name>
<evidence type="ECO:0000313" key="16">
    <source>
        <dbReference type="Proteomes" id="UP001596114"/>
    </source>
</evidence>
<dbReference type="SUPFAM" id="SSF51206">
    <property type="entry name" value="cAMP-binding domain-like"/>
    <property type="match status" value="1"/>
</dbReference>
<dbReference type="Pfam" id="PF00027">
    <property type="entry name" value="cNMP_binding"/>
    <property type="match status" value="1"/>
</dbReference>
<evidence type="ECO:0000256" key="11">
    <source>
        <dbReference type="ARBA" id="ARBA00023163"/>
    </source>
</evidence>
<evidence type="ECO:0000256" key="1">
    <source>
        <dbReference type="ARBA" id="ARBA00004496"/>
    </source>
</evidence>
<organism evidence="15 16">
    <name type="scientific">Rhodanobacter ginsengisoli</name>
    <dbReference type="NCBI Taxonomy" id="418646"/>
    <lineage>
        <taxon>Bacteria</taxon>
        <taxon>Pseudomonadati</taxon>
        <taxon>Pseudomonadota</taxon>
        <taxon>Gammaproteobacteria</taxon>
        <taxon>Lysobacterales</taxon>
        <taxon>Rhodanobacteraceae</taxon>
        <taxon>Rhodanobacter</taxon>
    </lineage>
</organism>
<evidence type="ECO:0000259" key="13">
    <source>
        <dbReference type="PROSITE" id="PS50042"/>
    </source>
</evidence>
<protein>
    <recommendedName>
        <fullName evidence="3">CRP-like protein Clp</fullName>
    </recommendedName>
    <alternativeName>
        <fullName evidence="12">Catabolite activation-like protein</fullName>
    </alternativeName>
</protein>
<comment type="subunit">
    <text evidence="2">Homodimer.</text>
</comment>
<dbReference type="PANTHER" id="PTHR24567:SF75">
    <property type="entry name" value="FUMARATE AND NITRATE REDUCTION REGULATORY PROTEIN"/>
    <property type="match status" value="1"/>
</dbReference>
<feature type="domain" description="HTH crp-type" evidence="14">
    <location>
        <begin position="167"/>
        <end position="240"/>
    </location>
</feature>
<evidence type="ECO:0000256" key="2">
    <source>
        <dbReference type="ARBA" id="ARBA00011738"/>
    </source>
</evidence>
<proteinExistence type="predicted"/>
<keyword evidence="9" id="KW-0238">DNA-binding</keyword>
<dbReference type="InterPro" id="IPR012318">
    <property type="entry name" value="HTH_CRP"/>
</dbReference>
<keyword evidence="4" id="KW-0678">Repressor</keyword>
<feature type="domain" description="Cyclic nucleotide-binding" evidence="13">
    <location>
        <begin position="58"/>
        <end position="119"/>
    </location>
</feature>
<dbReference type="CDD" id="cd00038">
    <property type="entry name" value="CAP_ED"/>
    <property type="match status" value="1"/>
</dbReference>
<dbReference type="RefSeq" id="WP_377321094.1">
    <property type="nucleotide sequence ID" value="NZ_JBHSNF010000003.1"/>
</dbReference>